<evidence type="ECO:0000313" key="1">
    <source>
        <dbReference type="EMBL" id="KAK1357403.1"/>
    </source>
</evidence>
<keyword evidence="2" id="KW-1185">Reference proteome</keyword>
<reference evidence="1" key="1">
    <citation type="submission" date="2023-02" db="EMBL/GenBank/DDBJ databases">
        <title>Genome of toxic invasive species Heracleum sosnowskyi carries increased number of genes despite the absence of recent whole-genome duplications.</title>
        <authorList>
            <person name="Schelkunov M."/>
            <person name="Shtratnikova V."/>
            <person name="Makarenko M."/>
            <person name="Klepikova A."/>
            <person name="Omelchenko D."/>
            <person name="Novikova G."/>
            <person name="Obukhova E."/>
            <person name="Bogdanov V."/>
            <person name="Penin A."/>
            <person name="Logacheva M."/>
        </authorList>
    </citation>
    <scope>NUCLEOTIDE SEQUENCE</scope>
    <source>
        <strain evidence="1">Hsosn_3</strain>
        <tissue evidence="1">Leaf</tissue>
    </source>
</reference>
<evidence type="ECO:0000313" key="2">
    <source>
        <dbReference type="Proteomes" id="UP001237642"/>
    </source>
</evidence>
<dbReference type="Proteomes" id="UP001237642">
    <property type="component" value="Unassembled WGS sequence"/>
</dbReference>
<accession>A0AAD8H0H4</accession>
<organism evidence="1 2">
    <name type="scientific">Heracleum sosnowskyi</name>
    <dbReference type="NCBI Taxonomy" id="360622"/>
    <lineage>
        <taxon>Eukaryota</taxon>
        <taxon>Viridiplantae</taxon>
        <taxon>Streptophyta</taxon>
        <taxon>Embryophyta</taxon>
        <taxon>Tracheophyta</taxon>
        <taxon>Spermatophyta</taxon>
        <taxon>Magnoliopsida</taxon>
        <taxon>eudicotyledons</taxon>
        <taxon>Gunneridae</taxon>
        <taxon>Pentapetalae</taxon>
        <taxon>asterids</taxon>
        <taxon>campanulids</taxon>
        <taxon>Apiales</taxon>
        <taxon>Apiaceae</taxon>
        <taxon>Apioideae</taxon>
        <taxon>apioid superclade</taxon>
        <taxon>Tordylieae</taxon>
        <taxon>Tordyliinae</taxon>
        <taxon>Heracleum</taxon>
    </lineage>
</organism>
<proteinExistence type="predicted"/>
<sequence>MIREHWTTTILALILISEDGTEYIVEEMQDRMKLLMVKVIVIPLLMARSFGSRNVNTKCAKCDRIKLKKTNAWFSFLKVYVAGEDEEKLDIVSVVLDKTNSKITESKINSTIQGNTDIADKSKIKMNQEIFIEEGNNKRRKCSKCGMISSHNARSCPSNKH</sequence>
<dbReference type="EMBL" id="JAUIZM010000011">
    <property type="protein sequence ID" value="KAK1357403.1"/>
    <property type="molecule type" value="Genomic_DNA"/>
</dbReference>
<name>A0AAD8H0H4_9APIA</name>
<comment type="caution">
    <text evidence="1">The sequence shown here is derived from an EMBL/GenBank/DDBJ whole genome shotgun (WGS) entry which is preliminary data.</text>
</comment>
<protein>
    <submittedName>
        <fullName evidence="1">Uncharacterized protein</fullName>
    </submittedName>
</protein>
<reference evidence="1" key="2">
    <citation type="submission" date="2023-05" db="EMBL/GenBank/DDBJ databases">
        <authorList>
            <person name="Schelkunov M.I."/>
        </authorList>
    </citation>
    <scope>NUCLEOTIDE SEQUENCE</scope>
    <source>
        <strain evidence="1">Hsosn_3</strain>
        <tissue evidence="1">Leaf</tissue>
    </source>
</reference>
<gene>
    <name evidence="1" type="ORF">POM88_050659</name>
</gene>
<dbReference type="AlphaFoldDB" id="A0AAD8H0H4"/>